<evidence type="ECO:0000313" key="1">
    <source>
        <dbReference type="EMBL" id="KAJ1677907.1"/>
    </source>
</evidence>
<accession>A0ACC1HRN8</accession>
<comment type="caution">
    <text evidence="1">The sequence shown here is derived from an EMBL/GenBank/DDBJ whole genome shotgun (WGS) entry which is preliminary data.</text>
</comment>
<feature type="non-terminal residue" evidence="1">
    <location>
        <position position="500"/>
    </location>
</feature>
<sequence length="500" mass="58297">MLASFTGYSVDSSESSMFLSSDDSCEPLRILCYYDIFDESGCLRNVPEGYVRDDSVLGPCLIFNGVRDGFWHGSCLVIVPASMPTQPTFTILNDQEHEVTMQFIGAYRLSNFYRFGIKIRVDKVNPITIQYTINDSYPIYNFRVQSTASMFRWTFWSCNGWSLSVTKNQKQKLGGTNRLWKELMRQHEENPFHCMVGGGDQLYTDLFWSMDIWKPWLKSKSRKEYQNAPFTPEMEQTLDEFFFTHYVNCFFFQTKLGEAMAYIPSAFIVDDHDIFDGWGSYPNHLHNSNVFQGIKRIAFKYWLLFQAHSNEKLAPEHGYFGKEGYSWIKEFGPRVLALGLDTRYERTLSNIVSEETYNMAFGKLSELLRGAKGQYHHLIVFLGGPIVYPRLTFIERTLRAVQALKVHKSCLCSKAGPFKTFNNQFREPELLDDLEDHWTARPHLEERRRFVQRLQELAEWFGVRVTFVSGDVHCCGFGRFDDAHRSRQQNAEGNHRLMYQ</sequence>
<dbReference type="Proteomes" id="UP001145114">
    <property type="component" value="Unassembled WGS sequence"/>
</dbReference>
<proteinExistence type="predicted"/>
<reference evidence="1" key="1">
    <citation type="submission" date="2022-06" db="EMBL/GenBank/DDBJ databases">
        <title>Phylogenomic reconstructions and comparative analyses of Kickxellomycotina fungi.</title>
        <authorList>
            <person name="Reynolds N.K."/>
            <person name="Stajich J.E."/>
            <person name="Barry K."/>
            <person name="Grigoriev I.V."/>
            <person name="Crous P."/>
            <person name="Smith M.E."/>
        </authorList>
    </citation>
    <scope>NUCLEOTIDE SEQUENCE</scope>
    <source>
        <strain evidence="1">RSA 2271</strain>
    </source>
</reference>
<organism evidence="1 2">
    <name type="scientific">Spiromyces aspiralis</name>
    <dbReference type="NCBI Taxonomy" id="68401"/>
    <lineage>
        <taxon>Eukaryota</taxon>
        <taxon>Fungi</taxon>
        <taxon>Fungi incertae sedis</taxon>
        <taxon>Zoopagomycota</taxon>
        <taxon>Kickxellomycotina</taxon>
        <taxon>Kickxellomycetes</taxon>
        <taxon>Kickxellales</taxon>
        <taxon>Kickxellaceae</taxon>
        <taxon>Spiromyces</taxon>
    </lineage>
</organism>
<name>A0ACC1HRN8_9FUNG</name>
<evidence type="ECO:0000313" key="2">
    <source>
        <dbReference type="Proteomes" id="UP001145114"/>
    </source>
</evidence>
<dbReference type="EMBL" id="JAMZIH010001784">
    <property type="protein sequence ID" value="KAJ1677907.1"/>
    <property type="molecule type" value="Genomic_DNA"/>
</dbReference>
<protein>
    <submittedName>
        <fullName evidence="1">Uncharacterized protein</fullName>
    </submittedName>
</protein>
<keyword evidence="2" id="KW-1185">Reference proteome</keyword>
<gene>
    <name evidence="1" type="ORF">EV182_005196</name>
</gene>